<dbReference type="GO" id="GO:0005634">
    <property type="term" value="C:nucleus"/>
    <property type="evidence" value="ECO:0007669"/>
    <property type="project" value="TreeGrafter"/>
</dbReference>
<dbReference type="PROSITE" id="PS50305">
    <property type="entry name" value="SIRTUIN"/>
    <property type="match status" value="1"/>
</dbReference>
<evidence type="ECO:0000256" key="3">
    <source>
        <dbReference type="ARBA" id="ARBA00022679"/>
    </source>
</evidence>
<evidence type="ECO:0000256" key="4">
    <source>
        <dbReference type="ARBA" id="ARBA00023027"/>
    </source>
</evidence>
<protein>
    <recommendedName>
        <fullName evidence="6">NAD-dependent protein deacylase</fullName>
        <ecNumber evidence="6">2.3.1.-</ecNumber>
    </recommendedName>
    <alternativeName>
        <fullName evidence="6">Regulatory protein SIR2 homolog 5</fullName>
    </alternativeName>
</protein>
<evidence type="ECO:0000256" key="2">
    <source>
        <dbReference type="ARBA" id="ARBA00006924"/>
    </source>
</evidence>
<evidence type="ECO:0000313" key="9">
    <source>
        <dbReference type="EMBL" id="KAF9449892.1"/>
    </source>
</evidence>
<dbReference type="Pfam" id="PF02146">
    <property type="entry name" value="SIR2"/>
    <property type="match status" value="1"/>
</dbReference>
<comment type="catalytic activity">
    <reaction evidence="6">
        <text>N(6)-malonyl-L-lysyl-[protein] + NAD(+) + H2O = 2''-O-malonyl-ADP-D-ribose + nicotinamide + L-lysyl-[protein]</text>
        <dbReference type="Rhea" id="RHEA:47672"/>
        <dbReference type="Rhea" id="RHEA-COMP:9752"/>
        <dbReference type="Rhea" id="RHEA-COMP:11878"/>
        <dbReference type="ChEBI" id="CHEBI:15377"/>
        <dbReference type="ChEBI" id="CHEBI:17154"/>
        <dbReference type="ChEBI" id="CHEBI:29969"/>
        <dbReference type="ChEBI" id="CHEBI:57540"/>
        <dbReference type="ChEBI" id="CHEBI:87831"/>
        <dbReference type="ChEBI" id="CHEBI:87833"/>
    </reaction>
</comment>
<feature type="binding site" evidence="6 7">
    <location>
        <position position="200"/>
    </location>
    <ligand>
        <name>Zn(2+)</name>
        <dbReference type="ChEBI" id="CHEBI:29105"/>
    </ligand>
</feature>
<dbReference type="GO" id="GO:0005739">
    <property type="term" value="C:mitochondrion"/>
    <property type="evidence" value="ECO:0007669"/>
    <property type="project" value="UniProtKB-SubCell"/>
</dbReference>
<dbReference type="OrthoDB" id="424302at2759"/>
<evidence type="ECO:0000256" key="6">
    <source>
        <dbReference type="HAMAP-Rule" id="MF_03160"/>
    </source>
</evidence>
<sequence>MPYPFPAPSSDVDAFRNVLKKSVNIIVVAGAGLSAGSGLSTFRGAGGYWRRFKATTLATPEAFEKNPSRVWQFYHYRREFALRAKPNAAHYALARFTSPQIRESICAPKSTFTVITQNVDGISPRALKEVTSSVSIPEGTHEHPHIIEMHGRLFDVICAKCDHVSWNINSPICDALAGTEKILEAEDHEVNIPVENLPRCEGCGELARPGVVWFGETPRDLDLIDDLAQNADLCLVVGTSSTVYPAAGYADIVRGCGGKVAVFNMERTSGDEDADFLFLGPCEETIPAALGIAQEI</sequence>
<dbReference type="GO" id="GO:0070403">
    <property type="term" value="F:NAD+ binding"/>
    <property type="evidence" value="ECO:0007669"/>
    <property type="project" value="UniProtKB-UniRule"/>
</dbReference>
<feature type="binding site" evidence="6">
    <location>
        <begin position="30"/>
        <end position="49"/>
    </location>
    <ligand>
        <name>NAD(+)</name>
        <dbReference type="ChEBI" id="CHEBI:57540"/>
    </ligand>
</feature>
<comment type="function">
    <text evidence="6">NAD-dependent lysine demalonylase, desuccinylase and deglutarylase that specifically removes malonyl, succinyl and glutaryl groups on target proteins. Has weak NAD-dependent protein deacetylase activity; however this activity may not be physiologically relevant in vivo.</text>
</comment>
<dbReference type="GO" id="GO:0017136">
    <property type="term" value="F:histone deacetylase activity, NAD-dependent"/>
    <property type="evidence" value="ECO:0007669"/>
    <property type="project" value="TreeGrafter"/>
</dbReference>
<dbReference type="SUPFAM" id="SSF52467">
    <property type="entry name" value="DHS-like NAD/FAD-binding domain"/>
    <property type="match status" value="1"/>
</dbReference>
<proteinExistence type="inferred from homology"/>
<evidence type="ECO:0000256" key="5">
    <source>
        <dbReference type="ARBA" id="ARBA00023128"/>
    </source>
</evidence>
<dbReference type="PANTHER" id="PTHR11085">
    <property type="entry name" value="NAD-DEPENDENT PROTEIN DEACYLASE SIRTUIN-5, MITOCHONDRIAL-RELATED"/>
    <property type="match status" value="1"/>
</dbReference>
<comment type="catalytic activity">
    <reaction evidence="6">
        <text>N(6)-glutaryl-L-lysyl-[protein] + NAD(+) + H2O = 2''-O-glutaryl-ADP-D-ribose + nicotinamide + L-lysyl-[protein]</text>
        <dbReference type="Rhea" id="RHEA:47664"/>
        <dbReference type="Rhea" id="RHEA-COMP:9752"/>
        <dbReference type="Rhea" id="RHEA-COMP:11875"/>
        <dbReference type="ChEBI" id="CHEBI:15377"/>
        <dbReference type="ChEBI" id="CHEBI:17154"/>
        <dbReference type="ChEBI" id="CHEBI:29969"/>
        <dbReference type="ChEBI" id="CHEBI:57540"/>
        <dbReference type="ChEBI" id="CHEBI:87828"/>
        <dbReference type="ChEBI" id="CHEBI:87829"/>
    </reaction>
</comment>
<comment type="caution">
    <text evidence="9">The sequence shown here is derived from an EMBL/GenBank/DDBJ whole genome shotgun (WGS) entry which is preliminary data.</text>
</comment>
<dbReference type="InterPro" id="IPR026591">
    <property type="entry name" value="Sirtuin_cat_small_dom_sf"/>
</dbReference>
<dbReference type="HAMAP" id="MF_01121">
    <property type="entry name" value="Sirtuin_ClassIII"/>
    <property type="match status" value="1"/>
</dbReference>
<evidence type="ECO:0000256" key="1">
    <source>
        <dbReference type="ARBA" id="ARBA00004173"/>
    </source>
</evidence>
<dbReference type="GO" id="GO:0036054">
    <property type="term" value="F:protein-malonyllysine demalonylase activity"/>
    <property type="evidence" value="ECO:0007669"/>
    <property type="project" value="UniProtKB-UniRule"/>
</dbReference>
<keyword evidence="10" id="KW-1185">Reference proteome</keyword>
<comment type="similarity">
    <text evidence="6">Belongs to the sirtuin family. Class III subfamily.</text>
</comment>
<keyword evidence="4 6" id="KW-0520">NAD</keyword>
<comment type="subcellular location">
    <subcellularLocation>
        <location evidence="1 6">Mitochondrion</location>
    </subcellularLocation>
</comment>
<dbReference type="InterPro" id="IPR050134">
    <property type="entry name" value="NAD-dep_sirtuin_deacylases"/>
</dbReference>
<dbReference type="GO" id="GO:0008270">
    <property type="term" value="F:zinc ion binding"/>
    <property type="evidence" value="ECO:0007669"/>
    <property type="project" value="UniProtKB-UniRule"/>
</dbReference>
<feature type="binding site" evidence="6">
    <location>
        <position position="282"/>
    </location>
    <ligand>
        <name>NAD(+)</name>
        <dbReference type="ChEBI" id="CHEBI:57540"/>
    </ligand>
</feature>
<comment type="catalytic activity">
    <reaction evidence="6">
        <text>N(6)-succinyl-L-lysyl-[protein] + NAD(+) + H2O = 2''-O-succinyl-ADP-D-ribose + nicotinamide + L-lysyl-[protein]</text>
        <dbReference type="Rhea" id="RHEA:47668"/>
        <dbReference type="Rhea" id="RHEA-COMP:9752"/>
        <dbReference type="Rhea" id="RHEA-COMP:11877"/>
        <dbReference type="ChEBI" id="CHEBI:15377"/>
        <dbReference type="ChEBI" id="CHEBI:17154"/>
        <dbReference type="ChEBI" id="CHEBI:29969"/>
        <dbReference type="ChEBI" id="CHEBI:57540"/>
        <dbReference type="ChEBI" id="CHEBI:87830"/>
        <dbReference type="ChEBI" id="CHEBI:87832"/>
    </reaction>
</comment>
<keyword evidence="5 6" id="KW-0496">Mitochondrion</keyword>
<feature type="binding site" evidence="6 7">
    <location>
        <position position="158"/>
    </location>
    <ligand>
        <name>Zn(2+)</name>
        <dbReference type="ChEBI" id="CHEBI:29105"/>
    </ligand>
</feature>
<comment type="similarity">
    <text evidence="2">Belongs to the sirtuin family. Class I subfamily.</text>
</comment>
<keyword evidence="3 6" id="KW-0808">Transferase</keyword>
<name>A0A9P5XGN6_9AGAR</name>
<dbReference type="Gene3D" id="3.30.1600.10">
    <property type="entry name" value="SIR2/SIRT2 'Small Domain"/>
    <property type="match status" value="1"/>
</dbReference>
<dbReference type="AlphaFoldDB" id="A0A9P5XGN6"/>
<feature type="binding site" evidence="7">
    <location>
        <position position="203"/>
    </location>
    <ligand>
        <name>Zn(2+)</name>
        <dbReference type="ChEBI" id="CHEBI:29105"/>
    </ligand>
</feature>
<feature type="domain" description="Deacetylase sirtuin-type" evidence="8">
    <location>
        <begin position="5"/>
        <end position="296"/>
    </location>
</feature>
<keyword evidence="6 7" id="KW-0862">Zinc</keyword>
<evidence type="ECO:0000259" key="8">
    <source>
        <dbReference type="PROSITE" id="PS50305"/>
    </source>
</evidence>
<dbReference type="InterPro" id="IPR026590">
    <property type="entry name" value="Ssirtuin_cat_dom"/>
</dbReference>
<dbReference type="Gene3D" id="3.40.50.1220">
    <property type="entry name" value="TPP-binding domain"/>
    <property type="match status" value="1"/>
</dbReference>
<feature type="binding site" evidence="6">
    <location>
        <begin position="264"/>
        <end position="266"/>
    </location>
    <ligand>
        <name>NAD(+)</name>
        <dbReference type="ChEBI" id="CHEBI:57540"/>
    </ligand>
</feature>
<evidence type="ECO:0000256" key="7">
    <source>
        <dbReference type="PROSITE-ProRule" id="PRU00236"/>
    </source>
</evidence>
<accession>A0A9P5XGN6</accession>
<feature type="binding site" evidence="6">
    <location>
        <begin position="238"/>
        <end position="240"/>
    </location>
    <ligand>
        <name>NAD(+)</name>
        <dbReference type="ChEBI" id="CHEBI:57540"/>
    </ligand>
</feature>
<dbReference type="InterPro" id="IPR027546">
    <property type="entry name" value="Sirtuin_class_III"/>
</dbReference>
<dbReference type="EMBL" id="MU151117">
    <property type="protein sequence ID" value="KAF9449892.1"/>
    <property type="molecule type" value="Genomic_DNA"/>
</dbReference>
<feature type="active site" description="Proton acceptor" evidence="6 7">
    <location>
        <position position="150"/>
    </location>
</feature>
<dbReference type="PANTHER" id="PTHR11085:SF10">
    <property type="entry name" value="NAD-DEPENDENT PROTEIN DEACYLASE SIRTUIN-5, MITOCHONDRIAL-RELATED"/>
    <property type="match status" value="1"/>
</dbReference>
<organism evidence="9 10">
    <name type="scientific">Macrolepiota fuliginosa MF-IS2</name>
    <dbReference type="NCBI Taxonomy" id="1400762"/>
    <lineage>
        <taxon>Eukaryota</taxon>
        <taxon>Fungi</taxon>
        <taxon>Dikarya</taxon>
        <taxon>Basidiomycota</taxon>
        <taxon>Agaricomycotina</taxon>
        <taxon>Agaricomycetes</taxon>
        <taxon>Agaricomycetidae</taxon>
        <taxon>Agaricales</taxon>
        <taxon>Agaricineae</taxon>
        <taxon>Agaricaceae</taxon>
        <taxon>Macrolepiota</taxon>
    </lineage>
</organism>
<comment type="cofactor">
    <cofactor evidence="6">
        <name>Zn(2+)</name>
        <dbReference type="ChEBI" id="CHEBI:29105"/>
    </cofactor>
    <text evidence="6">Binds 1 zinc ion per subunit.</text>
</comment>
<dbReference type="GO" id="GO:0036055">
    <property type="term" value="F:protein-succinyllysine desuccinylase activity"/>
    <property type="evidence" value="ECO:0007669"/>
    <property type="project" value="UniProtKB-UniRule"/>
</dbReference>
<feature type="binding site" evidence="6">
    <location>
        <begin position="117"/>
        <end position="120"/>
    </location>
    <ligand>
        <name>NAD(+)</name>
        <dbReference type="ChEBI" id="CHEBI:57540"/>
    </ligand>
</feature>
<reference evidence="9" key="1">
    <citation type="submission" date="2020-11" db="EMBL/GenBank/DDBJ databases">
        <authorList>
            <consortium name="DOE Joint Genome Institute"/>
            <person name="Ahrendt S."/>
            <person name="Riley R."/>
            <person name="Andreopoulos W."/>
            <person name="Labutti K."/>
            <person name="Pangilinan J."/>
            <person name="Ruiz-Duenas F.J."/>
            <person name="Barrasa J.M."/>
            <person name="Sanchez-Garcia M."/>
            <person name="Camarero S."/>
            <person name="Miyauchi S."/>
            <person name="Serrano A."/>
            <person name="Linde D."/>
            <person name="Babiker R."/>
            <person name="Drula E."/>
            <person name="Ayuso-Fernandez I."/>
            <person name="Pacheco R."/>
            <person name="Padilla G."/>
            <person name="Ferreira P."/>
            <person name="Barriuso J."/>
            <person name="Kellner H."/>
            <person name="Castanera R."/>
            <person name="Alfaro M."/>
            <person name="Ramirez L."/>
            <person name="Pisabarro A.G."/>
            <person name="Kuo A."/>
            <person name="Tritt A."/>
            <person name="Lipzen A."/>
            <person name="He G."/>
            <person name="Yan M."/>
            <person name="Ng V."/>
            <person name="Cullen D."/>
            <person name="Martin F."/>
            <person name="Rosso M.-N."/>
            <person name="Henrissat B."/>
            <person name="Hibbett D."/>
            <person name="Martinez A.T."/>
            <person name="Grigoriev I.V."/>
        </authorList>
    </citation>
    <scope>NUCLEOTIDE SEQUENCE</scope>
    <source>
        <strain evidence="9">MF-IS2</strain>
    </source>
</reference>
<dbReference type="EC" id="2.3.1.-" evidence="6"/>
<dbReference type="Proteomes" id="UP000807342">
    <property type="component" value="Unassembled WGS sequence"/>
</dbReference>
<feature type="binding site" evidence="6">
    <location>
        <position position="77"/>
    </location>
    <ligand>
        <name>substrate</name>
    </ligand>
</feature>
<feature type="binding site" evidence="6">
    <location>
        <position position="74"/>
    </location>
    <ligand>
        <name>substrate</name>
    </ligand>
</feature>
<comment type="domain">
    <text evidence="6">In contrast to class I sirtuins, class III sirtuins have only weak deacetylase activity. Difference in substrate specificity is probably due to a larger hydrophobic pocket with 2 residues (Tyr-74 and Arg-77) that bind to malonylated and succinylated substrates and define the specificity.</text>
</comment>
<dbReference type="InterPro" id="IPR029035">
    <property type="entry name" value="DHS-like_NAD/FAD-binding_dom"/>
</dbReference>
<keyword evidence="6 7" id="KW-0479">Metal-binding</keyword>
<dbReference type="InterPro" id="IPR003000">
    <property type="entry name" value="Sirtuin"/>
</dbReference>
<evidence type="ECO:0000313" key="10">
    <source>
        <dbReference type="Proteomes" id="UP000807342"/>
    </source>
</evidence>
<feature type="binding site" evidence="7">
    <location>
        <position position="161"/>
    </location>
    <ligand>
        <name>Zn(2+)</name>
        <dbReference type="ChEBI" id="CHEBI:29105"/>
    </ligand>
</feature>
<gene>
    <name evidence="9" type="ORF">P691DRAFT_798744</name>
</gene>
<comment type="caution">
    <text evidence="6">Lacks conserved residue(s) required for the propagation of feature annotation.</text>
</comment>